<accession>A0A1H3G839</accession>
<evidence type="ECO:0000313" key="2">
    <source>
        <dbReference type="Proteomes" id="UP000198640"/>
    </source>
</evidence>
<dbReference type="AlphaFoldDB" id="A0A1H3G839"/>
<dbReference type="EMBL" id="FNOY01000014">
    <property type="protein sequence ID" value="SDX98654.1"/>
    <property type="molecule type" value="Genomic_DNA"/>
</dbReference>
<dbReference type="Proteomes" id="UP000198640">
    <property type="component" value="Unassembled WGS sequence"/>
</dbReference>
<evidence type="ECO:0000313" key="1">
    <source>
        <dbReference type="EMBL" id="SDX98654.1"/>
    </source>
</evidence>
<gene>
    <name evidence="1" type="ORF">SAMN05421881_101427</name>
</gene>
<reference evidence="1 2" key="1">
    <citation type="submission" date="2016-10" db="EMBL/GenBank/DDBJ databases">
        <authorList>
            <person name="de Groot N.N."/>
        </authorList>
    </citation>
    <scope>NUCLEOTIDE SEQUENCE [LARGE SCALE GENOMIC DNA]</scope>
    <source>
        <strain evidence="1 2">Nm1</strain>
    </source>
</reference>
<name>A0A1H3G839_9PROT</name>
<sequence>MGGYPRTDSRQLASLSASRLRQYFSILPYSADRRMAPTKWVASQRRLSDCYPPILPRRDWALKTGRFYFHFSNYEKETAKGSRIDSH</sequence>
<protein>
    <submittedName>
        <fullName evidence="1">Uncharacterized protein</fullName>
    </submittedName>
</protein>
<proteinExistence type="predicted"/>
<keyword evidence="2" id="KW-1185">Reference proteome</keyword>
<organism evidence="1 2">
    <name type="scientific">Nitrosomonas halophila</name>
    <dbReference type="NCBI Taxonomy" id="44576"/>
    <lineage>
        <taxon>Bacteria</taxon>
        <taxon>Pseudomonadati</taxon>
        <taxon>Pseudomonadota</taxon>
        <taxon>Betaproteobacteria</taxon>
        <taxon>Nitrosomonadales</taxon>
        <taxon>Nitrosomonadaceae</taxon>
        <taxon>Nitrosomonas</taxon>
    </lineage>
</organism>